<evidence type="ECO:0000256" key="4">
    <source>
        <dbReference type="ARBA" id="ARBA00022614"/>
    </source>
</evidence>
<feature type="domain" description="Leucine-rich repeat-containing N-terminal plant-type" evidence="12">
    <location>
        <begin position="193"/>
        <end position="230"/>
    </location>
</feature>
<dbReference type="Pfam" id="PF13855">
    <property type="entry name" value="LRR_8"/>
    <property type="match status" value="3"/>
</dbReference>
<dbReference type="InterPro" id="IPR001611">
    <property type="entry name" value="Leu-rich_rpt"/>
</dbReference>
<dbReference type="Pfam" id="PF08263">
    <property type="entry name" value="LRRNT_2"/>
    <property type="match status" value="3"/>
</dbReference>
<keyword evidence="8" id="KW-1133">Transmembrane helix</keyword>
<protein>
    <recommendedName>
        <fullName evidence="12">Leucine-rich repeat-containing N-terminal plant-type domain-containing protein</fullName>
    </recommendedName>
</protein>
<keyword evidence="9" id="KW-0472">Membrane</keyword>
<dbReference type="InterPro" id="IPR032675">
    <property type="entry name" value="LRR_dom_sf"/>
</dbReference>
<reference evidence="13 14" key="1">
    <citation type="journal article" date="2020" name="Mol. Plant">
        <title>The Chromosome-Based Rubber Tree Genome Provides New Insights into Spurge Genome Evolution and Rubber Biosynthesis.</title>
        <authorList>
            <person name="Liu J."/>
            <person name="Shi C."/>
            <person name="Shi C.C."/>
            <person name="Li W."/>
            <person name="Zhang Q.J."/>
            <person name="Zhang Y."/>
            <person name="Li K."/>
            <person name="Lu H.F."/>
            <person name="Shi C."/>
            <person name="Zhu S.T."/>
            <person name="Xiao Z.Y."/>
            <person name="Nan H."/>
            <person name="Yue Y."/>
            <person name="Zhu X.G."/>
            <person name="Wu Y."/>
            <person name="Hong X.N."/>
            <person name="Fan G.Y."/>
            <person name="Tong Y."/>
            <person name="Zhang D."/>
            <person name="Mao C.L."/>
            <person name="Liu Y.L."/>
            <person name="Hao S.J."/>
            <person name="Liu W.Q."/>
            <person name="Lv M.Q."/>
            <person name="Zhang H.B."/>
            <person name="Liu Y."/>
            <person name="Hu-Tang G.R."/>
            <person name="Wang J.P."/>
            <person name="Wang J.H."/>
            <person name="Sun Y.H."/>
            <person name="Ni S.B."/>
            <person name="Chen W.B."/>
            <person name="Zhang X.C."/>
            <person name="Jiao Y.N."/>
            <person name="Eichler E.E."/>
            <person name="Li G.H."/>
            <person name="Liu X."/>
            <person name="Gao L.Z."/>
        </authorList>
    </citation>
    <scope>NUCLEOTIDE SEQUENCE [LARGE SCALE GENOMIC DNA]</scope>
    <source>
        <strain evidence="14">cv. GT1</strain>
        <tissue evidence="13">Leaf</tissue>
    </source>
</reference>
<comment type="caution">
    <text evidence="13">The sequence shown here is derived from an EMBL/GenBank/DDBJ whole genome shotgun (WGS) entry which is preliminary data.</text>
</comment>
<dbReference type="AlphaFoldDB" id="A0A6A6N5I8"/>
<dbReference type="PANTHER" id="PTHR48063:SF103">
    <property type="entry name" value="LEUCINE-RICH RECEPTOR-LIKE KINASE FAMILY PROTEIN"/>
    <property type="match status" value="1"/>
</dbReference>
<dbReference type="SMART" id="SM00369">
    <property type="entry name" value="LRR_TYP"/>
    <property type="match status" value="9"/>
</dbReference>
<keyword evidence="4" id="KW-0433">Leucine-rich repeat</keyword>
<proteinExistence type="inferred from homology"/>
<dbReference type="Gene3D" id="3.80.10.10">
    <property type="entry name" value="Ribonuclease Inhibitor"/>
    <property type="match status" value="6"/>
</dbReference>
<evidence type="ECO:0000256" key="2">
    <source>
        <dbReference type="ARBA" id="ARBA00009592"/>
    </source>
</evidence>
<keyword evidence="3" id="KW-1003">Cell membrane</keyword>
<keyword evidence="6" id="KW-0732">Signal</keyword>
<evidence type="ECO:0000256" key="11">
    <source>
        <dbReference type="ARBA" id="ARBA00023180"/>
    </source>
</evidence>
<dbReference type="Pfam" id="PF00560">
    <property type="entry name" value="LRR_1"/>
    <property type="match status" value="3"/>
</dbReference>
<dbReference type="Proteomes" id="UP000467840">
    <property type="component" value="Chromosome 10"/>
</dbReference>
<dbReference type="InterPro" id="IPR003591">
    <property type="entry name" value="Leu-rich_rpt_typical-subtyp"/>
</dbReference>
<evidence type="ECO:0000256" key="1">
    <source>
        <dbReference type="ARBA" id="ARBA00004251"/>
    </source>
</evidence>
<accession>A0A6A6N5I8</accession>
<evidence type="ECO:0000256" key="8">
    <source>
        <dbReference type="ARBA" id="ARBA00022989"/>
    </source>
</evidence>
<evidence type="ECO:0000256" key="3">
    <source>
        <dbReference type="ARBA" id="ARBA00022475"/>
    </source>
</evidence>
<evidence type="ECO:0000313" key="14">
    <source>
        <dbReference type="Proteomes" id="UP000467840"/>
    </source>
</evidence>
<name>A0A6A6N5I8_HEVBR</name>
<organism evidence="13 14">
    <name type="scientific">Hevea brasiliensis</name>
    <name type="common">Para rubber tree</name>
    <name type="synonym">Siphonia brasiliensis</name>
    <dbReference type="NCBI Taxonomy" id="3981"/>
    <lineage>
        <taxon>Eukaryota</taxon>
        <taxon>Viridiplantae</taxon>
        <taxon>Streptophyta</taxon>
        <taxon>Embryophyta</taxon>
        <taxon>Tracheophyta</taxon>
        <taxon>Spermatophyta</taxon>
        <taxon>Magnoliopsida</taxon>
        <taxon>eudicotyledons</taxon>
        <taxon>Gunneridae</taxon>
        <taxon>Pentapetalae</taxon>
        <taxon>rosids</taxon>
        <taxon>fabids</taxon>
        <taxon>Malpighiales</taxon>
        <taxon>Euphorbiaceae</taxon>
        <taxon>Crotonoideae</taxon>
        <taxon>Micrandreae</taxon>
        <taxon>Hevea</taxon>
    </lineage>
</organism>
<feature type="domain" description="Leucine-rich repeat-containing N-terminal plant-type" evidence="12">
    <location>
        <begin position="2"/>
        <end position="31"/>
    </location>
</feature>
<evidence type="ECO:0000313" key="13">
    <source>
        <dbReference type="EMBL" id="KAF2319763.1"/>
    </source>
</evidence>
<keyword evidence="11" id="KW-0325">Glycoprotein</keyword>
<dbReference type="InterPro" id="IPR046956">
    <property type="entry name" value="RLP23-like"/>
</dbReference>
<evidence type="ECO:0000256" key="9">
    <source>
        <dbReference type="ARBA" id="ARBA00023136"/>
    </source>
</evidence>
<comment type="subcellular location">
    <subcellularLocation>
        <location evidence="1">Cell membrane</location>
        <topology evidence="1">Single-pass type I membrane protein</topology>
    </subcellularLocation>
</comment>
<dbReference type="SUPFAM" id="SSF52058">
    <property type="entry name" value="L domain-like"/>
    <property type="match status" value="3"/>
</dbReference>
<evidence type="ECO:0000259" key="12">
    <source>
        <dbReference type="Pfam" id="PF08263"/>
    </source>
</evidence>
<keyword evidence="10" id="KW-0675">Receptor</keyword>
<evidence type="ECO:0000256" key="10">
    <source>
        <dbReference type="ARBA" id="ARBA00023170"/>
    </source>
</evidence>
<evidence type="ECO:0000256" key="6">
    <source>
        <dbReference type="ARBA" id="ARBA00022729"/>
    </source>
</evidence>
<keyword evidence="14" id="KW-1185">Reference proteome</keyword>
<feature type="domain" description="Leucine-rich repeat-containing N-terminal plant-type" evidence="12">
    <location>
        <begin position="568"/>
        <end position="605"/>
    </location>
</feature>
<keyword evidence="7" id="KW-0677">Repeat</keyword>
<gene>
    <name evidence="13" type="ORF">GH714_018611</name>
</gene>
<dbReference type="GO" id="GO:0005886">
    <property type="term" value="C:plasma membrane"/>
    <property type="evidence" value="ECO:0007669"/>
    <property type="project" value="UniProtKB-SubCell"/>
</dbReference>
<dbReference type="FunFam" id="3.80.10.10:FF:000095">
    <property type="entry name" value="LRR receptor-like serine/threonine-protein kinase GSO1"/>
    <property type="match status" value="1"/>
</dbReference>
<dbReference type="PANTHER" id="PTHR48063">
    <property type="entry name" value="LRR RECEPTOR-LIKE KINASE"/>
    <property type="match status" value="1"/>
</dbReference>
<sequence length="883" mass="98118">MLKDGFDASLDCFSTWVPEEDCCKWKGVGCTNETGHFITHDLHSPDSSRLLQGELRDSLLDLPYLSHLDLSHNDFYQTQIPEFIGSLPNLKYLNLSRANFRGTIPNHLGNLSSLQTLDLSNNHSSLRASSLVWLAGLSSLKVLDLSILTHTSTFDGAPSSEACVGIDGLALEIIVTSESSSGVQALNVHCRESEQRALLMLKDGFHTSLDRFSSWVPEEDCCKWKGVGCNNETGNVISLDLHSPDSTELLQGELRDSLLHLPYLSHLDLSHNDFYQTVIPEFIGSLSNLKYLNLSHSNFRGTIPYHLGNLSSLQTLDLSNNQSSLRASRLNWLSGLSSLKVLDLSSVYLGDVVNWLDAVNMLPSLAELRLVSCQLRNLPQSLPSLNFSSLEVLDLSYNGFYHSLIPNWLVEVKNSLRLLNLTTCWLQGSIPHTIVNFTSLVVLDFSYNNITGSIPHGFGNMTSLAVLDLSLNDLEGSLPATLGLIQESHHFKYSPLREIRLSNNLLLNGSLERILPQLSELIVLDVAWNDLDGVITEAHLQDFSRLRVLDLSFNSSSVAAWNVRCRESEQKALLTLKDGFHSPLDRFSSWVAEEDCCKWKGVGCNNETGHVISLDLHSPDSSEVLQGELRDSLVHLPYLSHLDLSYNDFYQTQILKFIGSLSDLKYLNLSHANFKGNIPCHLGNLSALQYLDSSTGKGFPLKASNLDWLSGLSSLKVLDLSAIYLSDVVNWLEAINMLPSSVELRLVSCQLHNLPQSLPSLNFSSLEIFDLSYNSFCSMIPNWLVEVRHTLRLLNLTTCWLQGSIPHTIVNFTPLAVLDFSYNNLTGFIPPHDFGNMTSLVVLDFSYNNLKGSIPHDFGNMLSLSVLDLSSNYLEGPLPATLV</sequence>
<comment type="similarity">
    <text evidence="2">Belongs to the RLP family.</text>
</comment>
<dbReference type="InterPro" id="IPR013210">
    <property type="entry name" value="LRR_N_plant-typ"/>
</dbReference>
<keyword evidence="5" id="KW-0812">Transmembrane</keyword>
<evidence type="ECO:0000256" key="7">
    <source>
        <dbReference type="ARBA" id="ARBA00022737"/>
    </source>
</evidence>
<dbReference type="EMBL" id="JAAGAX010000003">
    <property type="protein sequence ID" value="KAF2319763.1"/>
    <property type="molecule type" value="Genomic_DNA"/>
</dbReference>
<evidence type="ECO:0000256" key="5">
    <source>
        <dbReference type="ARBA" id="ARBA00022692"/>
    </source>
</evidence>